<dbReference type="CDD" id="cd05379">
    <property type="entry name" value="CAP_bacterial"/>
    <property type="match status" value="1"/>
</dbReference>
<gene>
    <name evidence="4" type="ORF">KME60_10220</name>
</gene>
<evidence type="ECO:0000313" key="4">
    <source>
        <dbReference type="EMBL" id="MBW4667790.1"/>
    </source>
</evidence>
<feature type="chain" id="PRO_5036797236" evidence="2">
    <location>
        <begin position="26"/>
        <end position="173"/>
    </location>
</feature>
<dbReference type="PANTHER" id="PTHR31157">
    <property type="entry name" value="SCP DOMAIN-CONTAINING PROTEIN"/>
    <property type="match status" value="1"/>
</dbReference>
<evidence type="ECO:0000256" key="2">
    <source>
        <dbReference type="SAM" id="SignalP"/>
    </source>
</evidence>
<reference evidence="4" key="2">
    <citation type="journal article" date="2022" name="Microbiol. Resour. Announc.">
        <title>Metagenome Sequencing to Explore Phylogenomics of Terrestrial Cyanobacteria.</title>
        <authorList>
            <person name="Ward R.D."/>
            <person name="Stajich J.E."/>
            <person name="Johansen J.R."/>
            <person name="Huntemann M."/>
            <person name="Clum A."/>
            <person name="Foster B."/>
            <person name="Foster B."/>
            <person name="Roux S."/>
            <person name="Palaniappan K."/>
            <person name="Varghese N."/>
            <person name="Mukherjee S."/>
            <person name="Reddy T.B.K."/>
            <person name="Daum C."/>
            <person name="Copeland A."/>
            <person name="Chen I.A."/>
            <person name="Ivanova N.N."/>
            <person name="Kyrpides N.C."/>
            <person name="Shapiro N."/>
            <person name="Eloe-Fadrosh E.A."/>
            <person name="Pietrasiak N."/>
        </authorList>
    </citation>
    <scope>NUCLEOTIDE SEQUENCE</scope>
    <source>
        <strain evidence="4">GSE-NOS-MK-12-04C</strain>
    </source>
</reference>
<evidence type="ECO:0000313" key="5">
    <source>
        <dbReference type="Proteomes" id="UP000729701"/>
    </source>
</evidence>
<dbReference type="InterPro" id="IPR035940">
    <property type="entry name" value="CAP_sf"/>
</dbReference>
<dbReference type="PANTHER" id="PTHR31157:SF1">
    <property type="entry name" value="SCP DOMAIN-CONTAINING PROTEIN"/>
    <property type="match status" value="1"/>
</dbReference>
<organism evidence="4 5">
    <name type="scientific">Cyanomargarita calcarea GSE-NOS-MK-12-04C</name>
    <dbReference type="NCBI Taxonomy" id="2839659"/>
    <lineage>
        <taxon>Bacteria</taxon>
        <taxon>Bacillati</taxon>
        <taxon>Cyanobacteriota</taxon>
        <taxon>Cyanophyceae</taxon>
        <taxon>Nostocales</taxon>
        <taxon>Cyanomargaritaceae</taxon>
        <taxon>Cyanomargarita</taxon>
    </lineage>
</organism>
<dbReference type="SUPFAM" id="SSF55797">
    <property type="entry name" value="PR-1-like"/>
    <property type="match status" value="1"/>
</dbReference>
<dbReference type="EMBL" id="JAHHGZ010000009">
    <property type="protein sequence ID" value="MBW4667790.1"/>
    <property type="molecule type" value="Genomic_DNA"/>
</dbReference>
<dbReference type="Pfam" id="PF00188">
    <property type="entry name" value="CAP"/>
    <property type="match status" value="1"/>
</dbReference>
<name>A0A951QKX4_9CYAN</name>
<feature type="signal peptide" evidence="2">
    <location>
        <begin position="1"/>
        <end position="25"/>
    </location>
</feature>
<evidence type="ECO:0000256" key="1">
    <source>
        <dbReference type="SAM" id="MobiDB-lite"/>
    </source>
</evidence>
<comment type="caution">
    <text evidence="4">The sequence shown here is derived from an EMBL/GenBank/DDBJ whole genome shotgun (WGS) entry which is preliminary data.</text>
</comment>
<evidence type="ECO:0000259" key="3">
    <source>
        <dbReference type="Pfam" id="PF00188"/>
    </source>
</evidence>
<feature type="domain" description="SCP" evidence="3">
    <location>
        <begin position="56"/>
        <end position="169"/>
    </location>
</feature>
<dbReference type="Gene3D" id="3.40.33.10">
    <property type="entry name" value="CAP"/>
    <property type="match status" value="1"/>
</dbReference>
<reference evidence="4" key="1">
    <citation type="submission" date="2021-05" db="EMBL/GenBank/DDBJ databases">
        <authorList>
            <person name="Pietrasiak N."/>
            <person name="Ward R."/>
            <person name="Stajich J.E."/>
            <person name="Kurbessoian T."/>
        </authorList>
    </citation>
    <scope>NUCLEOTIDE SEQUENCE</scope>
    <source>
        <strain evidence="4">GSE-NOS-MK-12-04C</strain>
    </source>
</reference>
<dbReference type="AlphaFoldDB" id="A0A951QKX4"/>
<sequence length="173" mass="18602">MFPITVNSIALGTFILASSTLTASAISLPSPSSANSPVVQVSQSSTSNIEQSIFKQINQYRTSKGLSPLSRDPRIDSQSKNHSQDMANGKIPLSHEGFDNRVKATGIVIKRATENVAYTKGFNDPAAQAVRGWLKSPAHLGSIQAKDYNETGIGVASNSKGEIYFTQIFVRTK</sequence>
<dbReference type="Proteomes" id="UP000729701">
    <property type="component" value="Unassembled WGS sequence"/>
</dbReference>
<dbReference type="InterPro" id="IPR014044">
    <property type="entry name" value="CAP_dom"/>
</dbReference>
<keyword evidence="2" id="KW-0732">Signal</keyword>
<proteinExistence type="predicted"/>
<feature type="compositionally biased region" description="Basic and acidic residues" evidence="1">
    <location>
        <begin position="71"/>
        <end position="83"/>
    </location>
</feature>
<protein>
    <submittedName>
        <fullName evidence="4">CAP domain-containing protein</fullName>
    </submittedName>
</protein>
<feature type="region of interest" description="Disordered" evidence="1">
    <location>
        <begin position="64"/>
        <end position="94"/>
    </location>
</feature>
<accession>A0A951QKX4</accession>